<name>A0A2J7QR26_9NEOP</name>
<dbReference type="SUPFAM" id="SSF52266">
    <property type="entry name" value="SGNH hydrolase"/>
    <property type="match status" value="1"/>
</dbReference>
<dbReference type="Proteomes" id="UP000235965">
    <property type="component" value="Unassembled WGS sequence"/>
</dbReference>
<comment type="caution">
    <text evidence="1">The sequence shown here is derived from an EMBL/GenBank/DDBJ whole genome shotgun (WGS) entry which is preliminary data.</text>
</comment>
<organism evidence="1 2">
    <name type="scientific">Cryptotermes secundus</name>
    <dbReference type="NCBI Taxonomy" id="105785"/>
    <lineage>
        <taxon>Eukaryota</taxon>
        <taxon>Metazoa</taxon>
        <taxon>Ecdysozoa</taxon>
        <taxon>Arthropoda</taxon>
        <taxon>Hexapoda</taxon>
        <taxon>Insecta</taxon>
        <taxon>Pterygota</taxon>
        <taxon>Neoptera</taxon>
        <taxon>Polyneoptera</taxon>
        <taxon>Dictyoptera</taxon>
        <taxon>Blattodea</taxon>
        <taxon>Blattoidea</taxon>
        <taxon>Termitoidae</taxon>
        <taxon>Kalotermitidae</taxon>
        <taxon>Cryptotermitinae</taxon>
        <taxon>Cryptotermes</taxon>
    </lineage>
</organism>
<dbReference type="OrthoDB" id="8197448at2759"/>
<reference evidence="1 2" key="1">
    <citation type="submission" date="2017-12" db="EMBL/GenBank/DDBJ databases">
        <title>Hemimetabolous genomes reveal molecular basis of termite eusociality.</title>
        <authorList>
            <person name="Harrison M.C."/>
            <person name="Jongepier E."/>
            <person name="Robertson H.M."/>
            <person name="Arning N."/>
            <person name="Bitard-Feildel T."/>
            <person name="Chao H."/>
            <person name="Childers C.P."/>
            <person name="Dinh H."/>
            <person name="Doddapaneni H."/>
            <person name="Dugan S."/>
            <person name="Gowin J."/>
            <person name="Greiner C."/>
            <person name="Han Y."/>
            <person name="Hu H."/>
            <person name="Hughes D.S.T."/>
            <person name="Huylmans A.-K."/>
            <person name="Kemena C."/>
            <person name="Kremer L.P.M."/>
            <person name="Lee S.L."/>
            <person name="Lopez-Ezquerra A."/>
            <person name="Mallet L."/>
            <person name="Monroy-Kuhn J.M."/>
            <person name="Moser A."/>
            <person name="Murali S.C."/>
            <person name="Muzny D.M."/>
            <person name="Otani S."/>
            <person name="Piulachs M.-D."/>
            <person name="Poelchau M."/>
            <person name="Qu J."/>
            <person name="Schaub F."/>
            <person name="Wada-Katsumata A."/>
            <person name="Worley K.C."/>
            <person name="Xie Q."/>
            <person name="Ylla G."/>
            <person name="Poulsen M."/>
            <person name="Gibbs R.A."/>
            <person name="Schal C."/>
            <person name="Richards S."/>
            <person name="Belles X."/>
            <person name="Korb J."/>
            <person name="Bornberg-Bauer E."/>
        </authorList>
    </citation>
    <scope>NUCLEOTIDE SEQUENCE [LARGE SCALE GENOMIC DNA]</scope>
    <source>
        <tissue evidence="1">Whole body</tissue>
    </source>
</reference>
<gene>
    <name evidence="1" type="ORF">B7P43_G17824</name>
</gene>
<dbReference type="EMBL" id="NEVH01011997">
    <property type="protein sequence ID" value="PNF31041.1"/>
    <property type="molecule type" value="Genomic_DNA"/>
</dbReference>
<keyword evidence="2" id="KW-1185">Reference proteome</keyword>
<proteinExistence type="predicted"/>
<protein>
    <recommendedName>
        <fullName evidence="3">SGNH hydrolase-type esterase domain-containing protein</fullName>
    </recommendedName>
</protein>
<evidence type="ECO:0000313" key="2">
    <source>
        <dbReference type="Proteomes" id="UP000235965"/>
    </source>
</evidence>
<accession>A0A2J7QR26</accession>
<dbReference type="STRING" id="105785.A0A2J7QR26"/>
<dbReference type="AlphaFoldDB" id="A0A2J7QR26"/>
<evidence type="ECO:0008006" key="3">
    <source>
        <dbReference type="Google" id="ProtNLM"/>
    </source>
</evidence>
<sequence length="278" mass="32328">MKVPRAELGDNVRLNKPSELERNNNYCDQAETLLMEEDWELVIDKKKRNLDVLNRNLIQIIPTKVNKPDSKHNLKDYEKRTNMRTKELGAKNGMNHTLTKEKLKYEESQRTHKLKIRTIGDSHVKKSAAELRMILDHRYIMGITKPGALMNISTMATDEVASLSNKDILILWVGANDISKNNTNEALKYLTKFMEEHKRTNNIILIHSLHRYDLTTISCVNKEVVKFNRQVKKISKLNPNVKLMETDLQRKHFTRHGQHLNQWGKELVASELAKIINS</sequence>
<dbReference type="InterPro" id="IPR036514">
    <property type="entry name" value="SGNH_hydro_sf"/>
</dbReference>
<dbReference type="InParanoid" id="A0A2J7QR26"/>
<evidence type="ECO:0000313" key="1">
    <source>
        <dbReference type="EMBL" id="PNF31041.1"/>
    </source>
</evidence>
<dbReference type="Gene3D" id="3.40.50.1110">
    <property type="entry name" value="SGNH hydrolase"/>
    <property type="match status" value="1"/>
</dbReference>